<dbReference type="KEGG" id="rca:Rcas_3529"/>
<dbReference type="GO" id="GO:0051287">
    <property type="term" value="F:NAD binding"/>
    <property type="evidence" value="ECO:0007669"/>
    <property type="project" value="InterPro"/>
</dbReference>
<keyword evidence="19" id="KW-1185">Reference proteome</keyword>
<comment type="catalytic activity">
    <reaction evidence="9">
        <text>(S)-malate + H(+) = (S)-lactate + CO2</text>
        <dbReference type="Rhea" id="RHEA:46276"/>
        <dbReference type="ChEBI" id="CHEBI:15378"/>
        <dbReference type="ChEBI" id="CHEBI:15589"/>
        <dbReference type="ChEBI" id="CHEBI:16526"/>
        <dbReference type="ChEBI" id="CHEBI:16651"/>
        <dbReference type="EC" id="4.1.1.101"/>
    </reaction>
</comment>
<feature type="binding site" evidence="13">
    <location>
        <position position="160"/>
    </location>
    <ligand>
        <name>(S)-malate</name>
        <dbReference type="ChEBI" id="CHEBI:15589"/>
    </ligand>
</feature>
<keyword evidence="7" id="KW-0464">Manganese</keyword>
<evidence type="ECO:0000256" key="3">
    <source>
        <dbReference type="ARBA" id="ARBA00008785"/>
    </source>
</evidence>
<dbReference type="GO" id="GO:0030145">
    <property type="term" value="F:manganese ion binding"/>
    <property type="evidence" value="ECO:0007669"/>
    <property type="project" value="UniProtKB-ARBA"/>
</dbReference>
<dbReference type="SUPFAM" id="SSF51735">
    <property type="entry name" value="NAD(P)-binding Rossmann-fold domains"/>
    <property type="match status" value="1"/>
</dbReference>
<dbReference type="SMART" id="SM01274">
    <property type="entry name" value="malic"/>
    <property type="match status" value="1"/>
</dbReference>
<dbReference type="InterPro" id="IPR012301">
    <property type="entry name" value="Malic_N_dom"/>
</dbReference>
<feature type="active site" description="Proton donor" evidence="12">
    <location>
        <position position="106"/>
    </location>
</feature>
<dbReference type="FunFam" id="3.40.50.720:FF:000182">
    <property type="entry name" value="NAD-dependent malic enzyme"/>
    <property type="match status" value="1"/>
</dbReference>
<dbReference type="GO" id="GO:0004470">
    <property type="term" value="F:malic enzyme activity"/>
    <property type="evidence" value="ECO:0007669"/>
    <property type="project" value="InterPro"/>
</dbReference>
<dbReference type="Gene3D" id="3.40.50.10380">
    <property type="entry name" value="Malic enzyme, N-terminal domain"/>
    <property type="match status" value="1"/>
</dbReference>
<evidence type="ECO:0000256" key="8">
    <source>
        <dbReference type="ARBA" id="ARBA00023239"/>
    </source>
</evidence>
<keyword evidence="18" id="KW-0560">Oxidoreductase</keyword>
<dbReference type="FunFam" id="3.40.50.10380:FF:000001">
    <property type="entry name" value="NAD-dependent malic enzyme"/>
    <property type="match status" value="1"/>
</dbReference>
<keyword evidence="6" id="KW-0520">NAD</keyword>
<dbReference type="EMBL" id="CP000804">
    <property type="protein sequence ID" value="ABU59579.1"/>
    <property type="molecule type" value="Genomic_DNA"/>
</dbReference>
<dbReference type="InterPro" id="IPR037062">
    <property type="entry name" value="Malic_N_dom_sf"/>
</dbReference>
<evidence type="ECO:0000256" key="13">
    <source>
        <dbReference type="PIRSR" id="PIRSR000106-2"/>
    </source>
</evidence>
<proteinExistence type="inferred from homology"/>
<dbReference type="Proteomes" id="UP000000263">
    <property type="component" value="Chromosome"/>
</dbReference>
<keyword evidence="5 14" id="KW-0479">Metal-binding</keyword>
<feature type="binding site" evidence="14">
    <location>
        <position position="273"/>
    </location>
    <ligand>
        <name>a divalent metal cation</name>
        <dbReference type="ChEBI" id="CHEBI:60240"/>
    </ligand>
</feature>
<sequence length="568" mass="62938">MIRIRFADGGATLETDRIRHEALNTPVINKGSAWSAEEREELGLLGLLPYHVSTIEEQLARVYRNYQQRKDDLDRYLYLTDLQDRNETLFYRLLLEHITEMMPIVYTPEVGVACQRYSHLFHRPRGLFIDYPHRDQIETMLRGWPLAEHTRAIVVTDGERILGLGDQGIGGIGIPIGKLTLYTLCAGIHPATTLPIVLDVGTNNPALLNDPLYLGWRHERVRGEEYDEFIEQFVTAVEKVFPNVLLQWEDFAKDNARRLLDRYRDRILSFNDDIQGTGAVTLAGWLAAVEISGVPLAEQRIVMLGAGSAATGIADQIVAVMVEAGIPLEQARRTIWLIDSRDLVHTRRTGLEEAKMVYAQPYEALEGWAREGDGPFTLYEVVAHVRPTCLIGASAQPGVFDERTVREMARHVERPVIFPLSNPTSKSEAVPADLIAWTEGRALVATGSPFEPVVYGGRTYVIGQCNNVFIFPGVGLGVLAVNARRVSDAMFVAAARALSAFSPARQDPTASLYPSLTSVRDVSRAVAQAVAAEAVRSGLAAPLSADEQAARIAATMWTPAYPRVRKMS</sequence>
<dbReference type="RefSeq" id="WP_012122002.1">
    <property type="nucleotide sequence ID" value="NC_009767.1"/>
</dbReference>
<dbReference type="SMART" id="SM00919">
    <property type="entry name" value="Malic_M"/>
    <property type="match status" value="1"/>
</dbReference>
<evidence type="ECO:0000256" key="2">
    <source>
        <dbReference type="ARBA" id="ARBA00001936"/>
    </source>
</evidence>
<dbReference type="NCBIfam" id="NF010052">
    <property type="entry name" value="PRK13529.1"/>
    <property type="match status" value="1"/>
</dbReference>
<dbReference type="PANTHER" id="PTHR23406:SF34">
    <property type="entry name" value="NAD-DEPENDENT MALIC ENZYME, MITOCHONDRIAL"/>
    <property type="match status" value="1"/>
</dbReference>
<organism evidence="18 19">
    <name type="scientific">Roseiflexus castenholzii (strain DSM 13941 / HLO8)</name>
    <dbReference type="NCBI Taxonomy" id="383372"/>
    <lineage>
        <taxon>Bacteria</taxon>
        <taxon>Bacillati</taxon>
        <taxon>Chloroflexota</taxon>
        <taxon>Chloroflexia</taxon>
        <taxon>Chloroflexales</taxon>
        <taxon>Roseiflexineae</taxon>
        <taxon>Roseiflexaceae</taxon>
        <taxon>Roseiflexus</taxon>
    </lineage>
</organism>
<evidence type="ECO:0000256" key="4">
    <source>
        <dbReference type="ARBA" id="ARBA00011738"/>
    </source>
</evidence>
<evidence type="ECO:0000256" key="10">
    <source>
        <dbReference type="ARBA" id="ARBA00066983"/>
    </source>
</evidence>
<evidence type="ECO:0000256" key="9">
    <source>
        <dbReference type="ARBA" id="ARBA00051739"/>
    </source>
</evidence>
<dbReference type="GO" id="GO:0016616">
    <property type="term" value="F:oxidoreductase activity, acting on the CH-OH group of donors, NAD or NADP as acceptor"/>
    <property type="evidence" value="ECO:0007669"/>
    <property type="project" value="InterPro"/>
</dbReference>
<evidence type="ECO:0000259" key="17">
    <source>
        <dbReference type="SMART" id="SM01274"/>
    </source>
</evidence>
<comment type="cofactor">
    <cofactor evidence="14">
        <name>Mg(2+)</name>
        <dbReference type="ChEBI" id="CHEBI:18420"/>
    </cofactor>
    <cofactor evidence="14">
        <name>Mn(2+)</name>
        <dbReference type="ChEBI" id="CHEBI:29035"/>
    </cofactor>
    <text evidence="14">Divalent metal cations. Prefers magnesium or manganese.</text>
</comment>
<feature type="binding site" evidence="13">
    <location>
        <position position="466"/>
    </location>
    <ligand>
        <name>(S)-malate</name>
        <dbReference type="ChEBI" id="CHEBI:15589"/>
    </ligand>
</feature>
<evidence type="ECO:0000313" key="18">
    <source>
        <dbReference type="EMBL" id="ABU59579.1"/>
    </source>
</evidence>
<dbReference type="InterPro" id="IPR036291">
    <property type="entry name" value="NAD(P)-bd_dom_sf"/>
</dbReference>
<dbReference type="PANTHER" id="PTHR23406">
    <property type="entry name" value="MALIC ENZYME-RELATED"/>
    <property type="match status" value="1"/>
</dbReference>
<dbReference type="HOGENOM" id="CLU_011405_5_2_0"/>
<reference evidence="18 19" key="1">
    <citation type="submission" date="2007-08" db="EMBL/GenBank/DDBJ databases">
        <title>Complete sequence of Roseiflexus castenholzii DSM 13941.</title>
        <authorList>
            <consortium name="US DOE Joint Genome Institute"/>
            <person name="Copeland A."/>
            <person name="Lucas S."/>
            <person name="Lapidus A."/>
            <person name="Barry K."/>
            <person name="Glavina del Rio T."/>
            <person name="Dalin E."/>
            <person name="Tice H."/>
            <person name="Pitluck S."/>
            <person name="Thompson L.S."/>
            <person name="Brettin T."/>
            <person name="Bruce D."/>
            <person name="Detter J.C."/>
            <person name="Han C."/>
            <person name="Tapia R."/>
            <person name="Schmutz J."/>
            <person name="Larimer F."/>
            <person name="Land M."/>
            <person name="Hauser L."/>
            <person name="Kyrpides N."/>
            <person name="Mikhailova N."/>
            <person name="Bryant D.A."/>
            <person name="Hanada S."/>
            <person name="Tsukatani Y."/>
            <person name="Richardson P."/>
        </authorList>
    </citation>
    <scope>NUCLEOTIDE SEQUENCE [LARGE SCALE GENOMIC DNA]</scope>
    <source>
        <strain evidence="19">DSM 13941 / HLO8</strain>
    </source>
</reference>
<evidence type="ECO:0000313" key="19">
    <source>
        <dbReference type="Proteomes" id="UP000000263"/>
    </source>
</evidence>
<dbReference type="GO" id="GO:0006108">
    <property type="term" value="P:malate metabolic process"/>
    <property type="evidence" value="ECO:0007669"/>
    <property type="project" value="TreeGrafter"/>
</dbReference>
<dbReference type="EC" id="4.1.1.101" evidence="10"/>
<evidence type="ECO:0000256" key="7">
    <source>
        <dbReference type="ARBA" id="ARBA00023211"/>
    </source>
</evidence>
<name>A7NPT3_ROSCS</name>
<evidence type="ECO:0000256" key="14">
    <source>
        <dbReference type="PIRSR" id="PIRSR000106-3"/>
    </source>
</evidence>
<feature type="binding site" evidence="13">
    <location>
        <position position="422"/>
    </location>
    <ligand>
        <name>(S)-malate</name>
        <dbReference type="ChEBI" id="CHEBI:15589"/>
    </ligand>
</feature>
<dbReference type="InterPro" id="IPR001891">
    <property type="entry name" value="Malic_OxRdtase"/>
</dbReference>
<feature type="active site" description="Proton acceptor" evidence="12">
    <location>
        <position position="178"/>
    </location>
</feature>
<dbReference type="Pfam" id="PF00390">
    <property type="entry name" value="malic"/>
    <property type="match status" value="1"/>
</dbReference>
<evidence type="ECO:0000259" key="16">
    <source>
        <dbReference type="SMART" id="SM00919"/>
    </source>
</evidence>
<evidence type="ECO:0000256" key="12">
    <source>
        <dbReference type="PIRSR" id="PIRSR000106-1"/>
    </source>
</evidence>
<evidence type="ECO:0000256" key="6">
    <source>
        <dbReference type="ARBA" id="ARBA00023027"/>
    </source>
</evidence>
<protein>
    <recommendedName>
        <fullName evidence="11">Malolactic enzyme</fullName>
        <ecNumber evidence="10">4.1.1.101</ecNumber>
    </recommendedName>
</protein>
<feature type="binding site" evidence="14">
    <location>
        <position position="250"/>
    </location>
    <ligand>
        <name>a divalent metal cation</name>
        <dbReference type="ChEBI" id="CHEBI:60240"/>
    </ligand>
</feature>
<dbReference type="OrthoDB" id="3314528at2"/>
<dbReference type="PIRSF" id="PIRSF000106">
    <property type="entry name" value="ME"/>
    <property type="match status" value="1"/>
</dbReference>
<accession>A7NPT3</accession>
<comment type="subunit">
    <text evidence="4">Homodimer.</text>
</comment>
<gene>
    <name evidence="18" type="ordered locus">Rcas_3529</name>
</gene>
<feature type="binding site" evidence="14">
    <location>
        <position position="249"/>
    </location>
    <ligand>
        <name>a divalent metal cation</name>
        <dbReference type="ChEBI" id="CHEBI:60240"/>
    </ligand>
</feature>
<evidence type="ECO:0000256" key="5">
    <source>
        <dbReference type="ARBA" id="ARBA00022723"/>
    </source>
</evidence>
<dbReference type="eggNOG" id="COG0281">
    <property type="taxonomic scope" value="Bacteria"/>
</dbReference>
<dbReference type="GO" id="GO:0043883">
    <property type="term" value="F:malolactic enzyme activity"/>
    <property type="evidence" value="ECO:0007669"/>
    <property type="project" value="UniProtKB-EC"/>
</dbReference>
<dbReference type="Pfam" id="PF03949">
    <property type="entry name" value="Malic_M"/>
    <property type="match status" value="1"/>
</dbReference>
<dbReference type="GO" id="GO:0043464">
    <property type="term" value="P:malolactic fermentation"/>
    <property type="evidence" value="ECO:0007669"/>
    <property type="project" value="UniProtKB-ARBA"/>
</dbReference>
<dbReference type="SUPFAM" id="SSF53223">
    <property type="entry name" value="Aminoacid dehydrogenase-like, N-terminal domain"/>
    <property type="match status" value="1"/>
</dbReference>
<keyword evidence="8" id="KW-0456">Lyase</keyword>
<dbReference type="STRING" id="383372.Rcas_3529"/>
<comment type="cofactor">
    <cofactor evidence="1">
        <name>NAD(+)</name>
        <dbReference type="ChEBI" id="CHEBI:57540"/>
    </cofactor>
</comment>
<evidence type="ECO:0000256" key="1">
    <source>
        <dbReference type="ARBA" id="ARBA00001911"/>
    </source>
</evidence>
<evidence type="ECO:0000256" key="11">
    <source>
        <dbReference type="ARBA" id="ARBA00074565"/>
    </source>
</evidence>
<comment type="cofactor">
    <cofactor evidence="2">
        <name>Mn(2+)</name>
        <dbReference type="ChEBI" id="CHEBI:29035"/>
    </cofactor>
</comment>
<feature type="domain" description="Malic enzyme NAD-binding" evidence="16">
    <location>
        <begin position="274"/>
        <end position="535"/>
    </location>
</feature>
<dbReference type="AlphaFoldDB" id="A7NPT3"/>
<dbReference type="InterPro" id="IPR012302">
    <property type="entry name" value="Malic_NAD-bd"/>
</dbReference>
<dbReference type="InterPro" id="IPR046346">
    <property type="entry name" value="Aminoacid_DH-like_N_sf"/>
</dbReference>
<evidence type="ECO:0000256" key="15">
    <source>
        <dbReference type="RuleBase" id="RU003427"/>
    </source>
</evidence>
<dbReference type="CDD" id="cd05312">
    <property type="entry name" value="NAD_bind_1_malic_enz"/>
    <property type="match status" value="1"/>
</dbReference>
<dbReference type="PRINTS" id="PR00072">
    <property type="entry name" value="MALOXRDTASE"/>
</dbReference>
<feature type="domain" description="Malic enzyme N-terminal" evidence="17">
    <location>
        <begin position="83"/>
        <end position="264"/>
    </location>
</feature>
<comment type="similarity">
    <text evidence="3 15">Belongs to the malic enzymes family.</text>
</comment>
<dbReference type="Gene3D" id="3.40.50.720">
    <property type="entry name" value="NAD(P)-binding Rossmann-like Domain"/>
    <property type="match status" value="1"/>
</dbReference>